<proteinExistence type="predicted"/>
<feature type="compositionally biased region" description="Basic and acidic residues" evidence="2">
    <location>
        <begin position="587"/>
        <end position="596"/>
    </location>
</feature>
<dbReference type="EMBL" id="FUEG01000009">
    <property type="protein sequence ID" value="SJL08197.1"/>
    <property type="molecule type" value="Genomic_DNA"/>
</dbReference>
<evidence type="ECO:0000313" key="3">
    <source>
        <dbReference type="EMBL" id="SJL08197.1"/>
    </source>
</evidence>
<sequence length="870" mass="98367">MAEGPHMSDRDMSPLTDVDTESYASEEYTEDEGRMSSGGDSDEGEDMIKAAASSSASNVTIGNKNTGRHLSRKSTTAERLTCSTGGNLPSSCTDVPQKKKVRDHKLYMQEEQCHKLWVKHRERLGYRKQTMIEPMSAYKANVLAPLLKVLLDEPDDVIFSARAMPSEEYEQLLFLGYPWLEHRIHTHKQLTFPGLWSLRAPIFDTACSKCRRGNIRCEARAIGACINDPAGRKKYYGLSCKYCLASNTRGCDARMHCWDVPYPLWSSRDKPNSGLECMEGQLAVKEDVRDKLIPEKQESMIATASPISSTDYRKPPLFLDLRTCAQIWRKNRQRLGYRERLVSESLDDYISNVLAPLRDVILVEPDDIVFSARAMSTHAYKRLLLLEYPWLEVTEAKYSIKNRAPSLEHWSLKAPVFDDACARCRRDNIRCEAKAIGVPVHDPQGHKKYAGHSLSCKYCAAIQASPCDAWMRCWGDSNPWVAPEHVMKTDLKHERVRMRIKSASGVRTKPVQKQTVQKVRAYVAPRPKMNRQQHILEGARKKDKEKWEKERALVHDSAVARSSTRFAGGALQVGPPQPQSVPSTSSGKERLPDENQGRTQWIDRSGVDVQMQEQELPANLTTSASMLDVDETLRIGEDGQEFPAVEGFDSFSPTAHPLNERLSSDSVFPDPLRSQLICDSRDSPVYNDNMHHSNNPHNDTGSGKRSFETAFGADTIHERDADAPCLSHSLPTAESLRAHMGIQQENIEEDFSLHPFLSEKAEESTSGDPIDASLSTLRSLKETFIDVVRQLQVDKANLAAELEDFKMNSKRLEESEARYKQENSQLKAEKRKLEESLKQSLLKGAEADERVKLVHRIVEETRRNWQIPKS</sequence>
<organism evidence="3 4">
    <name type="scientific">Armillaria ostoyae</name>
    <name type="common">Armillaria root rot fungus</name>
    <dbReference type="NCBI Taxonomy" id="47428"/>
    <lineage>
        <taxon>Eukaryota</taxon>
        <taxon>Fungi</taxon>
        <taxon>Dikarya</taxon>
        <taxon>Basidiomycota</taxon>
        <taxon>Agaricomycotina</taxon>
        <taxon>Agaricomycetes</taxon>
        <taxon>Agaricomycetidae</taxon>
        <taxon>Agaricales</taxon>
        <taxon>Marasmiineae</taxon>
        <taxon>Physalacriaceae</taxon>
        <taxon>Armillaria</taxon>
    </lineage>
</organism>
<evidence type="ECO:0000256" key="1">
    <source>
        <dbReference type="SAM" id="Coils"/>
    </source>
</evidence>
<feature type="compositionally biased region" description="Polar residues" evidence="2">
    <location>
        <begin position="692"/>
        <end position="703"/>
    </location>
</feature>
<feature type="coiled-coil region" evidence="1">
    <location>
        <begin position="788"/>
        <end position="843"/>
    </location>
</feature>
<protein>
    <recommendedName>
        <fullName evidence="5">Zn(2)-C6 fungal-type domain-containing protein</fullName>
    </recommendedName>
</protein>
<dbReference type="OrthoDB" id="2869431at2759"/>
<keyword evidence="4" id="KW-1185">Reference proteome</keyword>
<evidence type="ECO:0000313" key="4">
    <source>
        <dbReference type="Proteomes" id="UP000219338"/>
    </source>
</evidence>
<reference evidence="4" key="1">
    <citation type="journal article" date="2017" name="Nat. Ecol. Evol.">
        <title>Genome expansion and lineage-specific genetic innovations in the forest pathogenic fungi Armillaria.</title>
        <authorList>
            <person name="Sipos G."/>
            <person name="Prasanna A.N."/>
            <person name="Walter M.C."/>
            <person name="O'Connor E."/>
            <person name="Balint B."/>
            <person name="Krizsan K."/>
            <person name="Kiss B."/>
            <person name="Hess J."/>
            <person name="Varga T."/>
            <person name="Slot J."/>
            <person name="Riley R."/>
            <person name="Boka B."/>
            <person name="Rigling D."/>
            <person name="Barry K."/>
            <person name="Lee J."/>
            <person name="Mihaltcheva S."/>
            <person name="LaButti K."/>
            <person name="Lipzen A."/>
            <person name="Waldron R."/>
            <person name="Moloney N.M."/>
            <person name="Sperisen C."/>
            <person name="Kredics L."/>
            <person name="Vagvoelgyi C."/>
            <person name="Patrignani A."/>
            <person name="Fitzpatrick D."/>
            <person name="Nagy I."/>
            <person name="Doyle S."/>
            <person name="Anderson J.B."/>
            <person name="Grigoriev I.V."/>
            <person name="Gueldener U."/>
            <person name="Muensterkoetter M."/>
            <person name="Nagy L.G."/>
        </authorList>
    </citation>
    <scope>NUCLEOTIDE SEQUENCE [LARGE SCALE GENOMIC DNA]</scope>
    <source>
        <strain evidence="4">C18/9</strain>
    </source>
</reference>
<feature type="region of interest" description="Disordered" evidence="2">
    <location>
        <begin position="1"/>
        <end position="82"/>
    </location>
</feature>
<keyword evidence="1" id="KW-0175">Coiled coil</keyword>
<evidence type="ECO:0008006" key="5">
    <source>
        <dbReference type="Google" id="ProtNLM"/>
    </source>
</evidence>
<feature type="compositionally biased region" description="Polar residues" evidence="2">
    <location>
        <begin position="52"/>
        <end position="65"/>
    </location>
</feature>
<accession>A0A284RHJ7</accession>
<evidence type="ECO:0000256" key="2">
    <source>
        <dbReference type="SAM" id="MobiDB-lite"/>
    </source>
</evidence>
<feature type="region of interest" description="Disordered" evidence="2">
    <location>
        <begin position="566"/>
        <end position="598"/>
    </location>
</feature>
<dbReference type="OMA" id="CINDPAG"/>
<feature type="compositionally biased region" description="Polar residues" evidence="2">
    <location>
        <begin position="73"/>
        <end position="82"/>
    </location>
</feature>
<name>A0A284RHJ7_ARMOS</name>
<dbReference type="AlphaFoldDB" id="A0A284RHJ7"/>
<feature type="region of interest" description="Disordered" evidence="2">
    <location>
        <begin position="685"/>
        <end position="707"/>
    </location>
</feature>
<dbReference type="Proteomes" id="UP000219338">
    <property type="component" value="Unassembled WGS sequence"/>
</dbReference>
<feature type="compositionally biased region" description="Basic and acidic residues" evidence="2">
    <location>
        <begin position="1"/>
        <end position="12"/>
    </location>
</feature>
<gene>
    <name evidence="3" type="ORF">ARMOST_11560</name>
</gene>